<evidence type="ECO:0000313" key="3">
    <source>
        <dbReference type="EMBL" id="MFD2871582.1"/>
    </source>
</evidence>
<proteinExistence type="predicted"/>
<name>A0ABW5Y8F1_9SPHI</name>
<evidence type="ECO:0000313" key="4">
    <source>
        <dbReference type="Proteomes" id="UP001597557"/>
    </source>
</evidence>
<feature type="domain" description="DUF4468" evidence="2">
    <location>
        <begin position="37"/>
        <end position="123"/>
    </location>
</feature>
<dbReference type="EMBL" id="JBHUPD010000001">
    <property type="protein sequence ID" value="MFD2871582.1"/>
    <property type="molecule type" value="Genomic_DNA"/>
</dbReference>
<dbReference type="Gene3D" id="3.30.530.80">
    <property type="match status" value="1"/>
</dbReference>
<keyword evidence="1" id="KW-0732">Signal</keyword>
<gene>
    <name evidence="3" type="ORF">ACFS5N_03810</name>
</gene>
<organism evidence="3 4">
    <name type="scientific">Mucilaginibacter ximonensis</name>
    <dbReference type="NCBI Taxonomy" id="538021"/>
    <lineage>
        <taxon>Bacteria</taxon>
        <taxon>Pseudomonadati</taxon>
        <taxon>Bacteroidota</taxon>
        <taxon>Sphingobacteriia</taxon>
        <taxon>Sphingobacteriales</taxon>
        <taxon>Sphingobacteriaceae</taxon>
        <taxon>Mucilaginibacter</taxon>
    </lineage>
</organism>
<protein>
    <submittedName>
        <fullName evidence="3">DUF4468 domain-containing protein</fullName>
    </submittedName>
</protein>
<dbReference type="InterPro" id="IPR027823">
    <property type="entry name" value="DUF4468"/>
</dbReference>
<dbReference type="Pfam" id="PF14730">
    <property type="entry name" value="DUF4468"/>
    <property type="match status" value="1"/>
</dbReference>
<evidence type="ECO:0000259" key="2">
    <source>
        <dbReference type="Pfam" id="PF14730"/>
    </source>
</evidence>
<accession>A0ABW5Y8F1</accession>
<comment type="caution">
    <text evidence="3">The sequence shown here is derived from an EMBL/GenBank/DDBJ whole genome shotgun (WGS) entry which is preliminary data.</text>
</comment>
<sequence length="191" mass="21573">MRKLFTLVLALIGSAAFAQKKDTTGLKLPFTSGKVVYEKTFNVPAQSQSQLYSNAQLWFVERYKSDEVIQLRDHASGRVVGNGTEVLTFKGPLKMDVSCKVKMNIEIENKDGRYNVRISDIVYGYQAEPTEERTYFSAEDLINYLTQRKFKNAQGINPVPFNKKQSKKALASLTPLINDMMASIGQTMSRK</sequence>
<feature type="chain" id="PRO_5046952339" evidence="1">
    <location>
        <begin position="19"/>
        <end position="191"/>
    </location>
</feature>
<dbReference type="Proteomes" id="UP001597557">
    <property type="component" value="Unassembled WGS sequence"/>
</dbReference>
<evidence type="ECO:0000256" key="1">
    <source>
        <dbReference type="SAM" id="SignalP"/>
    </source>
</evidence>
<dbReference type="RefSeq" id="WP_377182407.1">
    <property type="nucleotide sequence ID" value="NZ_JBHUPD010000001.1"/>
</dbReference>
<reference evidence="4" key="1">
    <citation type="journal article" date="2019" name="Int. J. Syst. Evol. Microbiol.">
        <title>The Global Catalogue of Microorganisms (GCM) 10K type strain sequencing project: providing services to taxonomists for standard genome sequencing and annotation.</title>
        <authorList>
            <consortium name="The Broad Institute Genomics Platform"/>
            <consortium name="The Broad Institute Genome Sequencing Center for Infectious Disease"/>
            <person name="Wu L."/>
            <person name="Ma J."/>
        </authorList>
    </citation>
    <scope>NUCLEOTIDE SEQUENCE [LARGE SCALE GENOMIC DNA]</scope>
    <source>
        <strain evidence="4">KCTC 22437</strain>
    </source>
</reference>
<keyword evidence="4" id="KW-1185">Reference proteome</keyword>
<feature type="signal peptide" evidence="1">
    <location>
        <begin position="1"/>
        <end position="18"/>
    </location>
</feature>